<protein>
    <submittedName>
        <fullName evidence="1">Uncharacterized protein</fullName>
    </submittedName>
</protein>
<reference evidence="1 2" key="1">
    <citation type="submission" date="2015-04" db="EMBL/GenBank/DDBJ databases">
        <title>Complete Genome Sequence of Brevibacterium flavum ATCC 15168.</title>
        <authorList>
            <person name="Ahn J."/>
            <person name="Park G."/>
            <person name="Jeon W."/>
            <person name="Jang Y."/>
            <person name="Jang M."/>
            <person name="Lee H."/>
            <person name="Lee H."/>
        </authorList>
    </citation>
    <scope>NUCLEOTIDE SEQUENCE [LARGE SCALE GENOMIC DNA]</scope>
    <source>
        <strain evidence="1 2">ATCC 15168</strain>
    </source>
</reference>
<proteinExistence type="predicted"/>
<dbReference type="EMBL" id="CP011309">
    <property type="protein sequence ID" value="AKF26837.1"/>
    <property type="molecule type" value="Genomic_DNA"/>
</dbReference>
<keyword evidence="2" id="KW-1185">Reference proteome</keyword>
<organism evidence="1 2">
    <name type="scientific">[Brevibacterium] flavum</name>
    <dbReference type="NCBI Taxonomy" id="92706"/>
    <lineage>
        <taxon>Bacteria</taxon>
        <taxon>Bacillati</taxon>
        <taxon>Actinomycetota</taxon>
        <taxon>Actinomycetes</taxon>
        <taxon>Mycobacteriales</taxon>
        <taxon>Corynebacteriaceae</taxon>
        <taxon>Corynebacterium</taxon>
    </lineage>
</organism>
<evidence type="ECO:0000313" key="2">
    <source>
        <dbReference type="Proteomes" id="UP000034037"/>
    </source>
</evidence>
<sequence length="147" mass="16351">MTLPKDDQPDNYQGSHHRTHIRWLALDPWNLIAHLWIPNDKRAGNFYVGTYCTGGNYRDLVDLKGFKLHGDLKGFIVGSNTGFTVGALNTRGHALTLNGDPLELCPACMTMALTQAEMQGQNKYPIKGLIAAMDQQPANTIVERENK</sequence>
<evidence type="ECO:0000313" key="1">
    <source>
        <dbReference type="EMBL" id="AKF26837.1"/>
    </source>
</evidence>
<dbReference type="AlphaFoldDB" id="A0A0F6Z513"/>
<dbReference type="HOGENOM" id="CLU_1764531_0_0_11"/>
<name>A0A0F6Z513_9CORY</name>
<dbReference type="Proteomes" id="UP000034037">
    <property type="component" value="Chromosome"/>
</dbReference>
<accession>A0A0F6Z513</accession>
<gene>
    <name evidence="1" type="ORF">YH66_04325</name>
</gene>
<dbReference type="PATRIC" id="fig|92706.3.peg.898"/>